<keyword evidence="6 12" id="KW-0812">Transmembrane</keyword>
<dbReference type="Gene3D" id="3.30.450.20">
    <property type="entry name" value="PAS domain"/>
    <property type="match status" value="1"/>
</dbReference>
<dbReference type="SUPFAM" id="SSF47384">
    <property type="entry name" value="Homodimeric domain of signal transducing histidine kinase"/>
    <property type="match status" value="1"/>
</dbReference>
<keyword evidence="4" id="KW-1003">Cell membrane</keyword>
<sequence>MQATPGGDRHRMETRSGPLMAHAGRIVLCTLAYLAGAAICILVSVPTGNNSPVWLPTGIALAAVLRFGWPILPGVAAGAFLVNLYLMANGSGPGALHVAAALGIAAGNTLAAAAGAWLIRRGSRALRRDSPLVIYGYVLVAAVAAMIGAAPGGCVHALAGRIAWSGVVPVITLWWLGNVMAILLVTPLLSAWSSRHALRTLRPPRAACWLALLLGTMALATLVLYRVAPQPWQALAPWLLLAPAIGAAYLFGAPGGSAAAAIAAAGAIAATLGGAGPFATRDQFHSLLGLDIYLALLGMATMLVTNTAAGHHRPATDTRPGRWPVGTLALCLGITAAAWHAVGRQAEFRTRERFDAIIDLTWQQMDYRMANYRRMLMAGKAFFEGSDDVSEAEWNAYVANFDVERAFPGTLGLGFAAWLRSPGEAAAHLEQQRSRRAAYRIWPEPVRWPVAAVTYLAPPNVPNERPIGYDMMSEINRQHALEGAVASAGIGSTGTIGLVHDIGKGGRHGFLMFMPLYHRGAPTGSAADREAALRGFIYSPFRVRDMVDSLLGRHDAFALRITDLHPASRGREIYRSASPGNDTGNGGSDAGAQESRYVKPLAAVRTLAIDEAGHRWQLEFTASARFESGIDRQGPLLTLGLGALISFLLFSIVRGLASTRARALQMAQQITRELQLQQRAVRQSEERFRLFTASVRSHAIIFLDAAGRVEAWNDGAANLFGHADGEAIGRALDLWADPERGRALLAEAAAGDSATAVTELVRKDGTRFTGELQLTAVRRDGVPTGFACIVRDVTAAREAEEQLRQAVAIAQSASRAKSAFVANMSHELRTPMNGVLGIAALLERGALDKEQRDLLRMIRSSGETLLAVLNDILDFSKIEAGKVDLHPEAVALDDVALACARLMAVNGGGRLRVLVDVAPALPPTIVADALRLEQILTNLIGNALKFTTHGAVECRFVRAALEGAPALRVDVADTGIGIDPEQQKRLFSAFAQADASTTRRFGGTGLGLTIARSLASLMGGTLEVASMPGAGSTFTLTVPLQEAAAPDRYALAPEHQSLSVLLCEPETRTVSALANATARWGWHLHIAHDPARVGLLLAVPGALPWDLAIVGPGIDGAQVIAALAARRAQLPPGFALIRILAGFDLPAGDTAVPFPVAVVHAPATRAALHAALLEARSRPEPAPPPVADDGVAPLAGMRVLLAEDNPINQTVAVALLDYAGAAVTVAGDGAAALARLEQDPAGFDIVLMDVQMPVLDGLAATREIRDRLRLAVPVVAMTAGVTQEERDACNAAGMDAFIAKPIDEGELVDMLRRYRRS</sequence>
<evidence type="ECO:0000259" key="17">
    <source>
        <dbReference type="PROSITE" id="PS50839"/>
    </source>
</evidence>
<evidence type="ECO:0000256" key="10">
    <source>
        <dbReference type="PROSITE-ProRule" id="PRU00169"/>
    </source>
</evidence>
<feature type="transmembrane region" description="Helical" evidence="12">
    <location>
        <begin position="20"/>
        <end position="45"/>
    </location>
</feature>
<feature type="modified residue" description="4-aspartylphosphate" evidence="10">
    <location>
        <position position="1249"/>
    </location>
</feature>
<dbReference type="PANTHER" id="PTHR45339">
    <property type="entry name" value="HYBRID SIGNAL TRANSDUCTION HISTIDINE KINASE J"/>
    <property type="match status" value="1"/>
</dbReference>
<evidence type="ECO:0000256" key="1">
    <source>
        <dbReference type="ARBA" id="ARBA00000085"/>
    </source>
</evidence>
<feature type="domain" description="CHASE" evidence="17">
    <location>
        <begin position="453"/>
        <end position="550"/>
    </location>
</feature>
<dbReference type="InterPro" id="IPR004358">
    <property type="entry name" value="Sig_transdc_His_kin-like_C"/>
</dbReference>
<evidence type="ECO:0000259" key="14">
    <source>
        <dbReference type="PROSITE" id="PS50110"/>
    </source>
</evidence>
<feature type="transmembrane region" description="Helical" evidence="12">
    <location>
        <begin position="132"/>
        <end position="150"/>
    </location>
</feature>
<dbReference type="Gene3D" id="1.10.287.130">
    <property type="match status" value="1"/>
</dbReference>
<feature type="domain" description="PAC" evidence="16">
    <location>
        <begin position="754"/>
        <end position="805"/>
    </location>
</feature>
<dbReference type="InterPro" id="IPR011006">
    <property type="entry name" value="CheY-like_superfamily"/>
</dbReference>
<dbReference type="PROSITE" id="PS50839">
    <property type="entry name" value="CHASE"/>
    <property type="match status" value="1"/>
</dbReference>
<dbReference type="InterPro" id="IPR003661">
    <property type="entry name" value="HisK_dim/P_dom"/>
</dbReference>
<dbReference type="SMART" id="SM00388">
    <property type="entry name" value="HisKA"/>
    <property type="match status" value="1"/>
</dbReference>
<comment type="subcellular location">
    <subcellularLocation>
        <location evidence="2">Cell membrane</location>
        <topology evidence="2">Multi-pass membrane protein</topology>
    </subcellularLocation>
</comment>
<dbReference type="InterPro" id="IPR007895">
    <property type="entry name" value="MASE1"/>
</dbReference>
<dbReference type="SUPFAM" id="SSF52172">
    <property type="entry name" value="CheY-like"/>
    <property type="match status" value="1"/>
</dbReference>
<evidence type="ECO:0000256" key="2">
    <source>
        <dbReference type="ARBA" id="ARBA00004651"/>
    </source>
</evidence>
<evidence type="ECO:0000256" key="12">
    <source>
        <dbReference type="SAM" id="Phobius"/>
    </source>
</evidence>
<dbReference type="SMART" id="SM00448">
    <property type="entry name" value="REC"/>
    <property type="match status" value="1"/>
</dbReference>
<evidence type="ECO:0000259" key="13">
    <source>
        <dbReference type="PROSITE" id="PS50109"/>
    </source>
</evidence>
<dbReference type="InterPro" id="IPR036890">
    <property type="entry name" value="HATPase_C_sf"/>
</dbReference>
<feature type="domain" description="Histidine kinase" evidence="13">
    <location>
        <begin position="823"/>
        <end position="1042"/>
    </location>
</feature>
<dbReference type="EC" id="2.7.13.3" evidence="3"/>
<accession>A0ABX5RVR2</accession>
<keyword evidence="9 12" id="KW-0472">Membrane</keyword>
<evidence type="ECO:0000313" key="18">
    <source>
        <dbReference type="EMBL" id="QBI02036.1"/>
    </source>
</evidence>
<dbReference type="InterPro" id="IPR005467">
    <property type="entry name" value="His_kinase_dom"/>
</dbReference>
<feature type="domain" description="Response regulatory" evidence="14">
    <location>
        <begin position="1198"/>
        <end position="1315"/>
    </location>
</feature>
<dbReference type="CDD" id="cd16922">
    <property type="entry name" value="HATPase_EvgS-ArcB-TorS-like"/>
    <property type="match status" value="1"/>
</dbReference>
<dbReference type="PANTHER" id="PTHR45339:SF1">
    <property type="entry name" value="HYBRID SIGNAL TRANSDUCTION HISTIDINE KINASE J"/>
    <property type="match status" value="1"/>
</dbReference>
<feature type="transmembrane region" description="Helical" evidence="12">
    <location>
        <begin position="636"/>
        <end position="657"/>
    </location>
</feature>
<evidence type="ECO:0000256" key="6">
    <source>
        <dbReference type="ARBA" id="ARBA00022692"/>
    </source>
</evidence>
<evidence type="ECO:0000256" key="3">
    <source>
        <dbReference type="ARBA" id="ARBA00012438"/>
    </source>
</evidence>
<feature type="transmembrane region" description="Helical" evidence="12">
    <location>
        <begin position="206"/>
        <end position="228"/>
    </location>
</feature>
<evidence type="ECO:0000256" key="11">
    <source>
        <dbReference type="SAM" id="MobiDB-lite"/>
    </source>
</evidence>
<dbReference type="Pfam" id="PF05231">
    <property type="entry name" value="MASE1"/>
    <property type="match status" value="1"/>
</dbReference>
<dbReference type="Pfam" id="PF08448">
    <property type="entry name" value="PAS_4"/>
    <property type="match status" value="1"/>
</dbReference>
<dbReference type="InterPro" id="IPR000014">
    <property type="entry name" value="PAS"/>
</dbReference>
<dbReference type="InterPro" id="IPR000700">
    <property type="entry name" value="PAS-assoc_C"/>
</dbReference>
<feature type="transmembrane region" description="Helical" evidence="12">
    <location>
        <begin position="162"/>
        <end position="185"/>
    </location>
</feature>
<name>A0ABX5RVR2_9BURK</name>
<organism evidence="18 19">
    <name type="scientific">Pseudoduganella albidiflava</name>
    <dbReference type="NCBI Taxonomy" id="321983"/>
    <lineage>
        <taxon>Bacteria</taxon>
        <taxon>Pseudomonadati</taxon>
        <taxon>Pseudomonadota</taxon>
        <taxon>Betaproteobacteria</taxon>
        <taxon>Burkholderiales</taxon>
        <taxon>Oxalobacteraceae</taxon>
        <taxon>Telluria group</taxon>
        <taxon>Pseudoduganella</taxon>
    </lineage>
</organism>
<dbReference type="CDD" id="cd00082">
    <property type="entry name" value="HisKA"/>
    <property type="match status" value="1"/>
</dbReference>
<feature type="transmembrane region" description="Helical" evidence="12">
    <location>
        <begin position="292"/>
        <end position="311"/>
    </location>
</feature>
<evidence type="ECO:0000256" key="5">
    <source>
        <dbReference type="ARBA" id="ARBA00022553"/>
    </source>
</evidence>
<dbReference type="SUPFAM" id="SSF55874">
    <property type="entry name" value="ATPase domain of HSP90 chaperone/DNA topoisomerase II/histidine kinase"/>
    <property type="match status" value="1"/>
</dbReference>
<proteinExistence type="predicted"/>
<dbReference type="InterPro" id="IPR036097">
    <property type="entry name" value="HisK_dim/P_sf"/>
</dbReference>
<dbReference type="InterPro" id="IPR042240">
    <property type="entry name" value="CHASE_sf"/>
</dbReference>
<dbReference type="PRINTS" id="PR00344">
    <property type="entry name" value="BCTRLSENSOR"/>
</dbReference>
<feature type="domain" description="PAS" evidence="15">
    <location>
        <begin position="684"/>
        <end position="732"/>
    </location>
</feature>
<dbReference type="PROSITE" id="PS50112">
    <property type="entry name" value="PAS"/>
    <property type="match status" value="1"/>
</dbReference>
<dbReference type="NCBIfam" id="TIGR00229">
    <property type="entry name" value="sensory_box"/>
    <property type="match status" value="1"/>
</dbReference>
<dbReference type="InterPro" id="IPR035965">
    <property type="entry name" value="PAS-like_dom_sf"/>
</dbReference>
<dbReference type="Pfam" id="PF00072">
    <property type="entry name" value="Response_reg"/>
    <property type="match status" value="1"/>
</dbReference>
<feature type="transmembrane region" description="Helical" evidence="12">
    <location>
        <begin position="57"/>
        <end position="86"/>
    </location>
</feature>
<dbReference type="CDD" id="cd17546">
    <property type="entry name" value="REC_hyHK_CKI1_RcsC-like"/>
    <property type="match status" value="1"/>
</dbReference>
<dbReference type="InterPro" id="IPR001610">
    <property type="entry name" value="PAC"/>
</dbReference>
<dbReference type="Gene3D" id="3.40.50.2300">
    <property type="match status" value="1"/>
</dbReference>
<keyword evidence="7 12" id="KW-1133">Transmembrane helix</keyword>
<dbReference type="SMART" id="SM00086">
    <property type="entry name" value="PAC"/>
    <property type="match status" value="1"/>
</dbReference>
<dbReference type="SUPFAM" id="SSF55785">
    <property type="entry name" value="PYP-like sensor domain (PAS domain)"/>
    <property type="match status" value="1"/>
</dbReference>
<dbReference type="InterPro" id="IPR006189">
    <property type="entry name" value="CHASE_dom"/>
</dbReference>
<dbReference type="Proteomes" id="UP000292307">
    <property type="component" value="Chromosome"/>
</dbReference>
<feature type="transmembrane region" description="Helical" evidence="12">
    <location>
        <begin position="323"/>
        <end position="342"/>
    </location>
</feature>
<keyword evidence="8" id="KW-0902">Two-component regulatory system</keyword>
<dbReference type="InterPro" id="IPR001789">
    <property type="entry name" value="Sig_transdc_resp-reg_receiver"/>
</dbReference>
<dbReference type="Pfam" id="PF03924">
    <property type="entry name" value="CHASE"/>
    <property type="match status" value="1"/>
</dbReference>
<comment type="catalytic activity">
    <reaction evidence="1">
        <text>ATP + protein L-histidine = ADP + protein N-phospho-L-histidine.</text>
        <dbReference type="EC" id="2.7.13.3"/>
    </reaction>
</comment>
<dbReference type="PROSITE" id="PS50113">
    <property type="entry name" value="PAC"/>
    <property type="match status" value="1"/>
</dbReference>
<feature type="transmembrane region" description="Helical" evidence="12">
    <location>
        <begin position="258"/>
        <end position="280"/>
    </location>
</feature>
<dbReference type="SMART" id="SM00387">
    <property type="entry name" value="HATPase_c"/>
    <property type="match status" value="1"/>
</dbReference>
<evidence type="ECO:0000256" key="9">
    <source>
        <dbReference type="ARBA" id="ARBA00023136"/>
    </source>
</evidence>
<dbReference type="EMBL" id="CP036401">
    <property type="protein sequence ID" value="QBI02036.1"/>
    <property type="molecule type" value="Genomic_DNA"/>
</dbReference>
<keyword evidence="19" id="KW-1185">Reference proteome</keyword>
<dbReference type="SMART" id="SM01079">
    <property type="entry name" value="CHASE"/>
    <property type="match status" value="1"/>
</dbReference>
<evidence type="ECO:0000313" key="19">
    <source>
        <dbReference type="Proteomes" id="UP000292307"/>
    </source>
</evidence>
<dbReference type="Pfam" id="PF02518">
    <property type="entry name" value="HATPase_c"/>
    <property type="match status" value="1"/>
</dbReference>
<dbReference type="Gene3D" id="3.30.565.10">
    <property type="entry name" value="Histidine kinase-like ATPase, C-terminal domain"/>
    <property type="match status" value="1"/>
</dbReference>
<evidence type="ECO:0000259" key="16">
    <source>
        <dbReference type="PROSITE" id="PS50113"/>
    </source>
</evidence>
<dbReference type="PROSITE" id="PS50110">
    <property type="entry name" value="RESPONSE_REGULATORY"/>
    <property type="match status" value="1"/>
</dbReference>
<feature type="region of interest" description="Disordered" evidence="11">
    <location>
        <begin position="570"/>
        <end position="592"/>
    </location>
</feature>
<keyword evidence="5 10" id="KW-0597">Phosphoprotein</keyword>
<gene>
    <name evidence="18" type="ORF">EYF70_15125</name>
</gene>
<dbReference type="CDD" id="cd00130">
    <property type="entry name" value="PAS"/>
    <property type="match status" value="1"/>
</dbReference>
<dbReference type="PROSITE" id="PS50109">
    <property type="entry name" value="HIS_KIN"/>
    <property type="match status" value="1"/>
</dbReference>
<reference evidence="18 19" key="1">
    <citation type="submission" date="2019-02" db="EMBL/GenBank/DDBJ databases">
        <title>Draft Genome Sequences of Six Type Strains of the Genus Massilia.</title>
        <authorList>
            <person name="Miess H."/>
            <person name="Frediansyhah A."/>
            <person name="Gross H."/>
        </authorList>
    </citation>
    <scope>NUCLEOTIDE SEQUENCE [LARGE SCALE GENOMIC DNA]</scope>
    <source>
        <strain evidence="18 19">DSM 17472</strain>
    </source>
</reference>
<dbReference type="Pfam" id="PF00512">
    <property type="entry name" value="HisKA"/>
    <property type="match status" value="1"/>
</dbReference>
<evidence type="ECO:0000256" key="8">
    <source>
        <dbReference type="ARBA" id="ARBA00023012"/>
    </source>
</evidence>
<protein>
    <recommendedName>
        <fullName evidence="3">histidine kinase</fullName>
        <ecNumber evidence="3">2.7.13.3</ecNumber>
    </recommendedName>
</protein>
<dbReference type="InterPro" id="IPR003594">
    <property type="entry name" value="HATPase_dom"/>
</dbReference>
<dbReference type="InterPro" id="IPR013656">
    <property type="entry name" value="PAS_4"/>
</dbReference>
<evidence type="ECO:0000256" key="4">
    <source>
        <dbReference type="ARBA" id="ARBA00022475"/>
    </source>
</evidence>
<dbReference type="Gene3D" id="3.30.450.350">
    <property type="entry name" value="CHASE domain"/>
    <property type="match status" value="1"/>
</dbReference>
<evidence type="ECO:0000256" key="7">
    <source>
        <dbReference type="ARBA" id="ARBA00022989"/>
    </source>
</evidence>
<feature type="transmembrane region" description="Helical" evidence="12">
    <location>
        <begin position="98"/>
        <end position="120"/>
    </location>
</feature>
<evidence type="ECO:0000259" key="15">
    <source>
        <dbReference type="PROSITE" id="PS50112"/>
    </source>
</evidence>